<sequence length="766" mass="85615">MLISQFALTAFAASTILRRPQPRQGDVRLRPSSHEHEFSVNHWTAPTEDPSSEETHNWVLRDPDGRLQVTLSLSAGELSYEVFGDGQTVIGRSRLGLELSSSDLSKGLSFVWQSPIRDVSEEYSLVSGKELQVSARGSSQVFVFMNGGRRLLGFEMRCYTEGVAFRYFLPHSSWTPSSPPLRPMGKLWDGFGEGMEEEGGRDEEEEIVNELTHFNLSLASTAFLQERGAVGKVAPAYEALFKEVDLNFDEEQKSEHGYGWNFPSLFKTDKHWILISEAGCLGNYPGTHLAHNTARGCFLTAFPFFREARGLYDTTPRGAPPWATAWRTLTVCDNLEGIAKTQLVNHVSEPSRVKDTSWITPGIVSWGWVVDHDSGRNFESLKRFVDLADEMGWGMSLVDANWNRMQGGGDVEDLVKYASSKGRGKGVKIFLWYNSGGPHNDVMEEPRDKMHNRETRRSEFAKLQRMGVAGVKIDFFNSDKQELMHLYRGILEDAADFELLVNFHGATVPRGWSRTFPHLLTMEAVMGAESYTFFPHFPPNAASANSILPFTRNAVGPMDYTPGLFSDLRIFGLLPNAHQTTFAHEFALPVLFESGLQHLSDGPDCYSRLPDAAQQVLRQIPAVWDEMKVLGGYPGREVVIARRRGHRWFVAGVNGENTAKQMEVDLSPLLFGRGGGEDLDLETFIGDGDCREGFAILTREDEEGKALFSYSQDRWPCNAGKDTAAVSLARRSQRVAHRRAVFAEGGRLRFYLAPMGGFVAVLTPKD</sequence>
<evidence type="ECO:0000313" key="6">
    <source>
        <dbReference type="EMBL" id="CEM50832.1"/>
    </source>
</evidence>
<dbReference type="InterPro" id="IPR013780">
    <property type="entry name" value="Glyco_hydro_b"/>
</dbReference>
<dbReference type="GO" id="GO:0016798">
    <property type="term" value="F:hydrolase activity, acting on glycosyl bonds"/>
    <property type="evidence" value="ECO:0007669"/>
    <property type="project" value="UniProtKB-KW"/>
</dbReference>
<dbReference type="PANTHER" id="PTHR35803:SF2">
    <property type="entry name" value="RETAINING ALPHA-GALACTOSIDASE"/>
    <property type="match status" value="1"/>
</dbReference>
<evidence type="ECO:0000259" key="3">
    <source>
        <dbReference type="Pfam" id="PF10566"/>
    </source>
</evidence>
<evidence type="ECO:0000256" key="1">
    <source>
        <dbReference type="ARBA" id="ARBA00022801"/>
    </source>
</evidence>
<dbReference type="Pfam" id="PF14508">
    <property type="entry name" value="GH97_N"/>
    <property type="match status" value="1"/>
</dbReference>
<dbReference type="EMBL" id="CDMZ01004764">
    <property type="protein sequence ID" value="CEM50832.1"/>
    <property type="molecule type" value="Genomic_DNA"/>
</dbReference>
<dbReference type="SUPFAM" id="SSF51445">
    <property type="entry name" value="(Trans)glycosidases"/>
    <property type="match status" value="1"/>
</dbReference>
<dbReference type="InterPro" id="IPR017853">
    <property type="entry name" value="GH"/>
</dbReference>
<evidence type="ECO:0000259" key="4">
    <source>
        <dbReference type="Pfam" id="PF14508"/>
    </source>
</evidence>
<gene>
    <name evidence="6" type="ORF">Cvel_10202</name>
</gene>
<proteinExistence type="predicted"/>
<name>A0A0G4I1Z5_9ALVE</name>
<evidence type="ECO:0000259" key="5">
    <source>
        <dbReference type="Pfam" id="PF14509"/>
    </source>
</evidence>
<dbReference type="Gene3D" id="2.60.40.1180">
    <property type="entry name" value="Golgi alpha-mannosidase II"/>
    <property type="match status" value="1"/>
</dbReference>
<keyword evidence="1" id="KW-0378">Hydrolase</keyword>
<feature type="domain" description="Glycosyl-hydrolase 97 catalytic" evidence="3">
    <location>
        <begin position="362"/>
        <end position="525"/>
    </location>
</feature>
<reference evidence="6" key="1">
    <citation type="submission" date="2014-11" db="EMBL/GenBank/DDBJ databases">
        <authorList>
            <person name="Otto D Thomas"/>
            <person name="Naeem Raeece"/>
        </authorList>
    </citation>
    <scope>NUCLEOTIDE SEQUENCE</scope>
</reference>
<dbReference type="InterPro" id="IPR052720">
    <property type="entry name" value="Glycosyl_hydrolase_97"/>
</dbReference>
<protein>
    <recommendedName>
        <fullName evidence="7">Alpha-glucosidase</fullName>
    </recommendedName>
</protein>
<feature type="domain" description="Glycosyl-hydrolase 97 N-terminal" evidence="4">
    <location>
        <begin position="62"/>
        <end position="350"/>
    </location>
</feature>
<dbReference type="InterPro" id="IPR029483">
    <property type="entry name" value="GH97_C"/>
</dbReference>
<evidence type="ECO:0000256" key="2">
    <source>
        <dbReference type="ARBA" id="ARBA00023295"/>
    </source>
</evidence>
<organism evidence="6">
    <name type="scientific">Chromera velia CCMP2878</name>
    <dbReference type="NCBI Taxonomy" id="1169474"/>
    <lineage>
        <taxon>Eukaryota</taxon>
        <taxon>Sar</taxon>
        <taxon>Alveolata</taxon>
        <taxon>Colpodellida</taxon>
        <taxon>Chromeraceae</taxon>
        <taxon>Chromera</taxon>
    </lineage>
</organism>
<dbReference type="InterPro" id="IPR019563">
    <property type="entry name" value="GH97_catalytic"/>
</dbReference>
<dbReference type="AlphaFoldDB" id="A0A0G4I1Z5"/>
<dbReference type="Pfam" id="PF10566">
    <property type="entry name" value="Glyco_hydro_97"/>
    <property type="match status" value="1"/>
</dbReference>
<dbReference type="InterPro" id="IPR014718">
    <property type="entry name" value="GH-type_carb-bd"/>
</dbReference>
<feature type="domain" description="Glycosyl-hydrolase 97 C-terminal oligomerisation" evidence="5">
    <location>
        <begin position="623"/>
        <end position="668"/>
    </location>
</feature>
<dbReference type="PhylomeDB" id="A0A0G4I1Z5"/>
<accession>A0A0G4I1Z5</accession>
<dbReference type="GO" id="GO:0030246">
    <property type="term" value="F:carbohydrate binding"/>
    <property type="evidence" value="ECO:0007669"/>
    <property type="project" value="InterPro"/>
</dbReference>
<dbReference type="PANTHER" id="PTHR35803">
    <property type="entry name" value="GLUCAN 1,4-ALPHA-GLUCOSIDASE SUSB-RELATED"/>
    <property type="match status" value="1"/>
</dbReference>
<dbReference type="VEuPathDB" id="CryptoDB:Cvel_10202"/>
<dbReference type="InterPro" id="IPR013785">
    <property type="entry name" value="Aldolase_TIM"/>
</dbReference>
<keyword evidence="2" id="KW-0326">Glycosidase</keyword>
<dbReference type="Pfam" id="PF14509">
    <property type="entry name" value="GH97_C"/>
    <property type="match status" value="1"/>
</dbReference>
<dbReference type="Gene3D" id="2.70.98.10">
    <property type="match status" value="1"/>
</dbReference>
<evidence type="ECO:0008006" key="7">
    <source>
        <dbReference type="Google" id="ProtNLM"/>
    </source>
</evidence>
<dbReference type="InterPro" id="IPR029486">
    <property type="entry name" value="GH97_N"/>
</dbReference>
<dbReference type="Gene3D" id="3.20.20.70">
    <property type="entry name" value="Aldolase class I"/>
    <property type="match status" value="1"/>
</dbReference>